<sequence>MKSGQSNHRNSFSTSNSYRLVANDKEIATGNPMYTNQHQTFRSIGESIRNEGVSEVTSNKMTPSSNNERHTFSSHLMQSTNRSNLTNSSLTKLQSGKRKLVNNARNVSRLPVNDLILDEELDVQCILKDPFKGISEDYLDHGDQNAICQICYAKLWNSEGSR</sequence>
<evidence type="ECO:0000256" key="1">
    <source>
        <dbReference type="SAM" id="MobiDB-lite"/>
    </source>
</evidence>
<name>A0A5N6M8U7_9ASTR</name>
<dbReference type="AlphaFoldDB" id="A0A5N6M8U7"/>
<evidence type="ECO:0000313" key="2">
    <source>
        <dbReference type="EMBL" id="KAD3336793.1"/>
    </source>
</evidence>
<accession>A0A5N6M8U7</accession>
<feature type="region of interest" description="Disordered" evidence="1">
    <location>
        <begin position="53"/>
        <end position="92"/>
    </location>
</feature>
<dbReference type="OrthoDB" id="1788127at2759"/>
<comment type="caution">
    <text evidence="2">The sequence shown here is derived from an EMBL/GenBank/DDBJ whole genome shotgun (WGS) entry which is preliminary data.</text>
</comment>
<evidence type="ECO:0000313" key="3">
    <source>
        <dbReference type="Proteomes" id="UP000326396"/>
    </source>
</evidence>
<reference evidence="2 3" key="1">
    <citation type="submission" date="2019-05" db="EMBL/GenBank/DDBJ databases">
        <title>Mikania micrantha, genome provides insights into the molecular mechanism of rapid growth.</title>
        <authorList>
            <person name="Liu B."/>
        </authorList>
    </citation>
    <scope>NUCLEOTIDE SEQUENCE [LARGE SCALE GENOMIC DNA]</scope>
    <source>
        <strain evidence="2">NLD-2019</strain>
        <tissue evidence="2">Leaf</tissue>
    </source>
</reference>
<proteinExistence type="predicted"/>
<gene>
    <name evidence="2" type="ORF">E3N88_32312</name>
</gene>
<dbReference type="EMBL" id="SZYD01000016">
    <property type="protein sequence ID" value="KAD3336793.1"/>
    <property type="molecule type" value="Genomic_DNA"/>
</dbReference>
<keyword evidence="3" id="KW-1185">Reference proteome</keyword>
<feature type="compositionally biased region" description="Low complexity" evidence="1">
    <location>
        <begin position="79"/>
        <end position="92"/>
    </location>
</feature>
<organism evidence="2 3">
    <name type="scientific">Mikania micrantha</name>
    <name type="common">bitter vine</name>
    <dbReference type="NCBI Taxonomy" id="192012"/>
    <lineage>
        <taxon>Eukaryota</taxon>
        <taxon>Viridiplantae</taxon>
        <taxon>Streptophyta</taxon>
        <taxon>Embryophyta</taxon>
        <taxon>Tracheophyta</taxon>
        <taxon>Spermatophyta</taxon>
        <taxon>Magnoliopsida</taxon>
        <taxon>eudicotyledons</taxon>
        <taxon>Gunneridae</taxon>
        <taxon>Pentapetalae</taxon>
        <taxon>asterids</taxon>
        <taxon>campanulids</taxon>
        <taxon>Asterales</taxon>
        <taxon>Asteraceae</taxon>
        <taxon>Asteroideae</taxon>
        <taxon>Heliantheae alliance</taxon>
        <taxon>Eupatorieae</taxon>
        <taxon>Mikania</taxon>
    </lineage>
</organism>
<protein>
    <submittedName>
        <fullName evidence="2">Uncharacterized protein</fullName>
    </submittedName>
</protein>
<dbReference type="Proteomes" id="UP000326396">
    <property type="component" value="Linkage Group LG6"/>
</dbReference>
<feature type="compositionally biased region" description="Polar residues" evidence="1">
    <location>
        <begin position="55"/>
        <end position="66"/>
    </location>
</feature>